<evidence type="ECO:0000256" key="1">
    <source>
        <dbReference type="SAM" id="MobiDB-lite"/>
    </source>
</evidence>
<gene>
    <name evidence="2" type="ORF">D9758_005605</name>
</gene>
<sequence length="751" mass="84831">MSLPKDHTFSQLILLHGSCTFRGTLRPFETKMAKAFRRPLLLSRPVKLTVEKLWKETLHSHFGFVQIKQFSRTLKAIKASFFLSTSSELPRRPLEGILQLPRHLLVLWPTTTETTTQAMFLLLKPLERLSLSITSINFLLLPHSDGFICPPSSTRGYPPNRSLNINFGHPSQVPFLNELDIHVCAALSPETGLLPITELQLVFPKLDENLIWQLFTLLSDFHHAEAQVALQKIYADINRRGFSTSLRTLTPAARGTPVLNELFHNLMLWMERAAMRLHKVAREDIYLDKYTRPGLSGDCWRKKEQLRREERELDKQMKVGQTPRRNGMMPEDDMSAVSYSNTPVNGESSLAQTRRAPRRDGTYTKKSGDVSIILTEQEDDLTMPVYTQRSVVSGTINLGGCHHVLEVLLKFQGRLRYSLTGANAGSKSVKTVNEKYVLWRFRPTLDSTSPESIPFSVVFPSTFKDGKVEAPLPPSFHSSDVLSGVSVKSEYSLKVIVKTSKMFWVQNKTVTVPLNYLLRKRPAQPIISPSLAFFCSLKCRPEEWSQASTALKTNTWSNLAHLQANFFLPAVHVYALRDTIHFHIQLNGKLSSLQFLLSHLHIDQRSEHGLFRPADHSVMTMSVAIHRQIAVKLNGQVAWRNSVIGKGKIRALPPSFESNLANVDAGKDSYFDEAEDSLDWEGEIEVDDDVRVGQFDAGNVYIRDFIIFSIAGRPETESWSLDFVPIRTAIPIALVTDPWSDSEVSGSLADF</sequence>
<name>A0A8H5GGH5_9AGAR</name>
<dbReference type="OrthoDB" id="3252135at2759"/>
<feature type="region of interest" description="Disordered" evidence="1">
    <location>
        <begin position="310"/>
        <end position="365"/>
    </location>
</feature>
<dbReference type="EMBL" id="JAACJM010000032">
    <property type="protein sequence ID" value="KAF5364624.1"/>
    <property type="molecule type" value="Genomic_DNA"/>
</dbReference>
<reference evidence="2 3" key="1">
    <citation type="journal article" date="2020" name="ISME J.">
        <title>Uncovering the hidden diversity of litter-decomposition mechanisms in mushroom-forming fungi.</title>
        <authorList>
            <person name="Floudas D."/>
            <person name="Bentzer J."/>
            <person name="Ahren D."/>
            <person name="Johansson T."/>
            <person name="Persson P."/>
            <person name="Tunlid A."/>
        </authorList>
    </citation>
    <scope>NUCLEOTIDE SEQUENCE [LARGE SCALE GENOMIC DNA]</scope>
    <source>
        <strain evidence="2 3">CBS 291.85</strain>
    </source>
</reference>
<proteinExistence type="predicted"/>
<keyword evidence="3" id="KW-1185">Reference proteome</keyword>
<protein>
    <submittedName>
        <fullName evidence="2">Uncharacterized protein</fullName>
    </submittedName>
</protein>
<dbReference type="Proteomes" id="UP000559256">
    <property type="component" value="Unassembled WGS sequence"/>
</dbReference>
<feature type="compositionally biased region" description="Polar residues" evidence="1">
    <location>
        <begin position="337"/>
        <end position="352"/>
    </location>
</feature>
<evidence type="ECO:0000313" key="3">
    <source>
        <dbReference type="Proteomes" id="UP000559256"/>
    </source>
</evidence>
<accession>A0A8H5GGH5</accession>
<comment type="caution">
    <text evidence="2">The sequence shown here is derived from an EMBL/GenBank/DDBJ whole genome shotgun (WGS) entry which is preliminary data.</text>
</comment>
<dbReference type="AlphaFoldDB" id="A0A8H5GGH5"/>
<evidence type="ECO:0000313" key="2">
    <source>
        <dbReference type="EMBL" id="KAF5364624.1"/>
    </source>
</evidence>
<organism evidence="2 3">
    <name type="scientific">Tetrapyrgos nigripes</name>
    <dbReference type="NCBI Taxonomy" id="182062"/>
    <lineage>
        <taxon>Eukaryota</taxon>
        <taxon>Fungi</taxon>
        <taxon>Dikarya</taxon>
        <taxon>Basidiomycota</taxon>
        <taxon>Agaricomycotina</taxon>
        <taxon>Agaricomycetes</taxon>
        <taxon>Agaricomycetidae</taxon>
        <taxon>Agaricales</taxon>
        <taxon>Marasmiineae</taxon>
        <taxon>Marasmiaceae</taxon>
        <taxon>Tetrapyrgos</taxon>
    </lineage>
</organism>